<protein>
    <submittedName>
        <fullName evidence="2">Uncharacterized protein</fullName>
    </submittedName>
</protein>
<dbReference type="Proteomes" id="UP000887565">
    <property type="component" value="Unplaced"/>
</dbReference>
<proteinExistence type="predicted"/>
<reference evidence="2" key="1">
    <citation type="submission" date="2022-11" db="UniProtKB">
        <authorList>
            <consortium name="WormBaseParasite"/>
        </authorList>
    </citation>
    <scope>IDENTIFICATION</scope>
</reference>
<evidence type="ECO:0000313" key="1">
    <source>
        <dbReference type="Proteomes" id="UP000887565"/>
    </source>
</evidence>
<evidence type="ECO:0000313" key="2">
    <source>
        <dbReference type="WBParaSite" id="nRc.2.0.1.t08835-RA"/>
    </source>
</evidence>
<name>A0A915I4R8_ROMCU</name>
<keyword evidence="1" id="KW-1185">Reference proteome</keyword>
<dbReference type="WBParaSite" id="nRc.2.0.1.t08835-RA">
    <property type="protein sequence ID" value="nRc.2.0.1.t08835-RA"/>
    <property type="gene ID" value="nRc.2.0.1.g08835"/>
</dbReference>
<organism evidence="1 2">
    <name type="scientific">Romanomermis culicivorax</name>
    <name type="common">Nematode worm</name>
    <dbReference type="NCBI Taxonomy" id="13658"/>
    <lineage>
        <taxon>Eukaryota</taxon>
        <taxon>Metazoa</taxon>
        <taxon>Ecdysozoa</taxon>
        <taxon>Nematoda</taxon>
        <taxon>Enoplea</taxon>
        <taxon>Dorylaimia</taxon>
        <taxon>Mermithida</taxon>
        <taxon>Mermithoidea</taxon>
        <taxon>Mermithidae</taxon>
        <taxon>Romanomermis</taxon>
    </lineage>
</organism>
<sequence length="431" mass="47793">MNIYNSVGSYGDDKQELSLVEKKKLQWSQEKADQNEWFPFGKKNDYRSRKSSQIVNNNNESTPALENKNLTTVATTKTAIKTTKGQIISPSLQQTQDINGIGSGSALLSQNAAHYALASQPIDKVIHVHIGKSAPNAFVPSQPSSSSITTTMPVVNLNKGSPLLVGEQFSSVIAALNLDHQQPILIHQTPFVKQNIGQSPTNSSYSPSNFYGFRAGYVDSINAKYQHDVQLFLLTGTLMFSVNIDLSIMELLLADILFCCLPTFYFGNDSLVRIQQNPHEYTEDWANQLNYWQTLQSPDDNVTNFIIDNLNQKILSMREENRLIAAAAASQHPSTFVCSTPVQQQNFHQPDAAYALNPPLPMAYVSPLIFNSETQRTAPVTSPLASKPSSISGQKFAESVYQDFNCFAPHKISGLDDSVGYEKQFNRELEV</sequence>
<accession>A0A915I4R8</accession>
<dbReference type="AlphaFoldDB" id="A0A915I4R8"/>